<accession>A0A7W6P972</accession>
<evidence type="ECO:0000313" key="3">
    <source>
        <dbReference type="Proteomes" id="UP000530571"/>
    </source>
</evidence>
<keyword evidence="3" id="KW-1185">Reference proteome</keyword>
<dbReference type="RefSeq" id="WP_183483075.1">
    <property type="nucleotide sequence ID" value="NZ_JACIDZ010000002.1"/>
</dbReference>
<dbReference type="InterPro" id="IPR002716">
    <property type="entry name" value="PIN_dom"/>
</dbReference>
<evidence type="ECO:0000259" key="1">
    <source>
        <dbReference type="Pfam" id="PF01850"/>
    </source>
</evidence>
<evidence type="ECO:0000313" key="2">
    <source>
        <dbReference type="EMBL" id="MBB4121046.1"/>
    </source>
</evidence>
<dbReference type="Proteomes" id="UP000530571">
    <property type="component" value="Unassembled WGS sequence"/>
</dbReference>
<proteinExistence type="predicted"/>
<feature type="domain" description="PIN" evidence="1">
    <location>
        <begin position="12"/>
        <end position="148"/>
    </location>
</feature>
<dbReference type="Gene3D" id="3.40.50.1010">
    <property type="entry name" value="5'-nuclease"/>
    <property type="match status" value="1"/>
</dbReference>
<dbReference type="EMBL" id="JACIDZ010000002">
    <property type="protein sequence ID" value="MBB4121046.1"/>
    <property type="molecule type" value="Genomic_DNA"/>
</dbReference>
<gene>
    <name evidence="2" type="ORF">GGR30_000957</name>
</gene>
<dbReference type="InterPro" id="IPR029060">
    <property type="entry name" value="PIN-like_dom_sf"/>
</dbReference>
<sequence length="203" mass="23275">MATRISNSTNHFIDTNVLLRFANDDSGESSADIAQILEDATGATPRRKIWISHVLFGELRPSCFRPVRFGDFDEFVRYVRGIGTVVTPDPNVMLRVARMRDIAWRRSNAMPNEKNRRLTLGDAIHLASALWVKEAHKVPDLEFLTFDNKSETSFETDVDEKSLPILDLERYADRQRNDPDVVALVNLHRARPILRQTPIDFSR</sequence>
<comment type="caution">
    <text evidence="2">The sequence shown here is derived from an EMBL/GenBank/DDBJ whole genome shotgun (WGS) entry which is preliminary data.</text>
</comment>
<name>A0A7W6P972_9HYPH</name>
<dbReference type="AlphaFoldDB" id="A0A7W6P972"/>
<protein>
    <submittedName>
        <fullName evidence="2">Putative nucleic acid-binding protein</fullName>
    </submittedName>
</protein>
<dbReference type="SUPFAM" id="SSF88723">
    <property type="entry name" value="PIN domain-like"/>
    <property type="match status" value="1"/>
</dbReference>
<organism evidence="2 3">
    <name type="scientific">Martelella radicis</name>
    <dbReference type="NCBI Taxonomy" id="1397476"/>
    <lineage>
        <taxon>Bacteria</taxon>
        <taxon>Pseudomonadati</taxon>
        <taxon>Pseudomonadota</taxon>
        <taxon>Alphaproteobacteria</taxon>
        <taxon>Hyphomicrobiales</taxon>
        <taxon>Aurantimonadaceae</taxon>
        <taxon>Martelella</taxon>
    </lineage>
</organism>
<reference evidence="2 3" key="1">
    <citation type="submission" date="2020-08" db="EMBL/GenBank/DDBJ databases">
        <title>Genomic Encyclopedia of Type Strains, Phase IV (KMG-IV): sequencing the most valuable type-strain genomes for metagenomic binning, comparative biology and taxonomic classification.</title>
        <authorList>
            <person name="Goeker M."/>
        </authorList>
    </citation>
    <scope>NUCLEOTIDE SEQUENCE [LARGE SCALE GENOMIC DNA]</scope>
    <source>
        <strain evidence="2 3">DSM 28101</strain>
    </source>
</reference>
<dbReference type="Pfam" id="PF01850">
    <property type="entry name" value="PIN"/>
    <property type="match status" value="1"/>
</dbReference>